<dbReference type="Pfam" id="PF00370">
    <property type="entry name" value="FGGY_N"/>
    <property type="match status" value="1"/>
</dbReference>
<reference evidence="12 13" key="1">
    <citation type="submission" date="2019-07" db="EMBL/GenBank/DDBJ databases">
        <authorList>
            <person name="Kim J."/>
        </authorList>
    </citation>
    <scope>NUCLEOTIDE SEQUENCE [LARGE SCALE GENOMIC DNA]</scope>
    <source>
        <strain evidence="12 13">G13</strain>
    </source>
</reference>
<keyword evidence="5 7" id="KW-0054">Arabinose catabolism</keyword>
<dbReference type="EC" id="2.7.1.16" evidence="7 8"/>
<dbReference type="InterPro" id="IPR005929">
    <property type="entry name" value="Ribulokinase"/>
</dbReference>
<evidence type="ECO:0000256" key="5">
    <source>
        <dbReference type="ARBA" id="ARBA00022935"/>
    </source>
</evidence>
<keyword evidence="6 7" id="KW-0119">Carbohydrate metabolism</keyword>
<accession>A0A559JMQ2</accession>
<dbReference type="InterPro" id="IPR000577">
    <property type="entry name" value="Carb_kinase_FGGY"/>
</dbReference>
<evidence type="ECO:0000259" key="10">
    <source>
        <dbReference type="Pfam" id="PF00370"/>
    </source>
</evidence>
<gene>
    <name evidence="7" type="primary">araB</name>
    <name evidence="12" type="ORF">FPZ45_08400</name>
</gene>
<dbReference type="SUPFAM" id="SSF53067">
    <property type="entry name" value="Actin-like ATPase domain"/>
    <property type="match status" value="2"/>
</dbReference>
<dbReference type="PIRSF" id="PIRSF000538">
    <property type="entry name" value="GlpK"/>
    <property type="match status" value="1"/>
</dbReference>
<evidence type="ECO:0000313" key="12">
    <source>
        <dbReference type="EMBL" id="TVY01164.1"/>
    </source>
</evidence>
<sequence length="559" mass="60858">MSQKYAIGVDYGTQSGRAVLVDLSNGNEIADHVTPYPHGVIDETLPTSGQPLGHDWALQHPDDYIEVLRRSIPAVLRQSGVDPSNVIGLGIDFTACTILPVDAQGVPLCFNPEWKHNPHGWVKLWKHHAAQDEADRLNAIAAERGEKFLPRYGGKISSEWMVAKIWQIVDEAPEVFESADLFTEAADWVVWQLTGEFVRNSCTAGYKAIWHKQDGYPDKAFFRALDPLLENLTETKLRGEIVPLGTKAGELTEEMAKLTGLNAGTAIAVGNVDAHVAVPAVGVVTPGKLVMAMGTSICHMLLGEEEVHVEGMCGVVEDGIIPGYLGYEAGQSAVGDIFEWFVEEAVPAYVKVAAENAGVGVHQWLTERAAEYKPGETGLLALDWWNGNRSVLVNANLTGLIVGYTLLTKPEEVYRTLLEATAFGTRKIIDAFHQSGVPVEEVYACGGLPQHNSLLMQIYADVTNREIKVADSKQTPAVGAAMFGAVAAGSARGGYDSIVDAALAMARVREETFKPVPENVAVYEKLYQEYSLLHDYFGRGGSGVMKRLKELKDEVSRED</sequence>
<protein>
    <recommendedName>
        <fullName evidence="7 8">Ribulokinase</fullName>
        <ecNumber evidence="7 8">2.7.1.16</ecNumber>
    </recommendedName>
</protein>
<dbReference type="NCBIfam" id="NF003154">
    <property type="entry name" value="PRK04123.1"/>
    <property type="match status" value="1"/>
</dbReference>
<comment type="catalytic activity">
    <reaction evidence="7">
        <text>D-ribulose + ATP = D-ribulose 5-phosphate + ADP + H(+)</text>
        <dbReference type="Rhea" id="RHEA:17601"/>
        <dbReference type="ChEBI" id="CHEBI:15378"/>
        <dbReference type="ChEBI" id="CHEBI:17173"/>
        <dbReference type="ChEBI" id="CHEBI:30616"/>
        <dbReference type="ChEBI" id="CHEBI:58121"/>
        <dbReference type="ChEBI" id="CHEBI:456216"/>
        <dbReference type="EC" id="2.7.1.16"/>
    </reaction>
</comment>
<dbReference type="Gene3D" id="3.30.420.40">
    <property type="match status" value="2"/>
</dbReference>
<dbReference type="HAMAP" id="MF_00520">
    <property type="entry name" value="Ribulokinase"/>
    <property type="match status" value="1"/>
</dbReference>
<dbReference type="CDD" id="cd07781">
    <property type="entry name" value="ASKHA_NBD_FGGY_L-RBK"/>
    <property type="match status" value="1"/>
</dbReference>
<evidence type="ECO:0000256" key="2">
    <source>
        <dbReference type="ARBA" id="ARBA00022741"/>
    </source>
</evidence>
<evidence type="ECO:0000256" key="7">
    <source>
        <dbReference type="HAMAP-Rule" id="MF_00520"/>
    </source>
</evidence>
<evidence type="ECO:0000256" key="4">
    <source>
        <dbReference type="ARBA" id="ARBA00022840"/>
    </source>
</evidence>
<comment type="caution">
    <text evidence="12">The sequence shown here is derived from an EMBL/GenBank/DDBJ whole genome shotgun (WGS) entry which is preliminary data.</text>
</comment>
<evidence type="ECO:0000259" key="11">
    <source>
        <dbReference type="Pfam" id="PF02782"/>
    </source>
</evidence>
<dbReference type="GO" id="GO:0008741">
    <property type="term" value="F:ribulokinase activity"/>
    <property type="evidence" value="ECO:0007669"/>
    <property type="project" value="UniProtKB-UniRule"/>
</dbReference>
<dbReference type="AlphaFoldDB" id="A0A559JMQ2"/>
<dbReference type="PANTHER" id="PTHR43435:SF4">
    <property type="entry name" value="FGGY CARBOHYDRATE KINASE DOMAIN-CONTAINING PROTEIN"/>
    <property type="match status" value="1"/>
</dbReference>
<dbReference type="NCBIfam" id="TIGR01234">
    <property type="entry name" value="L-ribulokinase"/>
    <property type="match status" value="1"/>
</dbReference>
<evidence type="ECO:0000256" key="6">
    <source>
        <dbReference type="ARBA" id="ARBA00023277"/>
    </source>
</evidence>
<evidence type="ECO:0000256" key="1">
    <source>
        <dbReference type="ARBA" id="ARBA00022679"/>
    </source>
</evidence>
<dbReference type="InterPro" id="IPR043129">
    <property type="entry name" value="ATPase_NBD"/>
</dbReference>
<dbReference type="InterPro" id="IPR018484">
    <property type="entry name" value="FGGY_N"/>
</dbReference>
<feature type="domain" description="Carbohydrate kinase FGGY N-terminal" evidence="10">
    <location>
        <begin position="5"/>
        <end position="277"/>
    </location>
</feature>
<evidence type="ECO:0000313" key="13">
    <source>
        <dbReference type="Proteomes" id="UP000316330"/>
    </source>
</evidence>
<keyword evidence="3 7" id="KW-0418">Kinase</keyword>
<dbReference type="EMBL" id="VNJJ01000004">
    <property type="protein sequence ID" value="TVY01164.1"/>
    <property type="molecule type" value="Genomic_DNA"/>
</dbReference>
<organism evidence="12 13">
    <name type="scientific">Cohnella terricola</name>
    <dbReference type="NCBI Taxonomy" id="1289167"/>
    <lineage>
        <taxon>Bacteria</taxon>
        <taxon>Bacillati</taxon>
        <taxon>Bacillota</taxon>
        <taxon>Bacilli</taxon>
        <taxon>Bacillales</taxon>
        <taxon>Paenibacillaceae</taxon>
        <taxon>Cohnella</taxon>
    </lineage>
</organism>
<evidence type="ECO:0000256" key="9">
    <source>
        <dbReference type="RuleBase" id="RU003455"/>
    </source>
</evidence>
<evidence type="ECO:0000256" key="8">
    <source>
        <dbReference type="NCBIfam" id="TIGR01234"/>
    </source>
</evidence>
<keyword evidence="13" id="KW-1185">Reference proteome</keyword>
<dbReference type="GO" id="GO:0019569">
    <property type="term" value="P:L-arabinose catabolic process to D-xylulose 5-phosphate"/>
    <property type="evidence" value="ECO:0007669"/>
    <property type="project" value="UniProtKB-UniRule"/>
</dbReference>
<dbReference type="RefSeq" id="WP_144700222.1">
    <property type="nucleotide sequence ID" value="NZ_VNJJ01000004.1"/>
</dbReference>
<dbReference type="Pfam" id="PF02782">
    <property type="entry name" value="FGGY_C"/>
    <property type="match status" value="1"/>
</dbReference>
<evidence type="ECO:0000256" key="3">
    <source>
        <dbReference type="ARBA" id="ARBA00022777"/>
    </source>
</evidence>
<dbReference type="InterPro" id="IPR018485">
    <property type="entry name" value="FGGY_C"/>
</dbReference>
<dbReference type="GO" id="GO:0005524">
    <property type="term" value="F:ATP binding"/>
    <property type="evidence" value="ECO:0007669"/>
    <property type="project" value="UniProtKB-UniRule"/>
</dbReference>
<dbReference type="GO" id="GO:0019150">
    <property type="term" value="F:D-ribulokinase activity"/>
    <property type="evidence" value="ECO:0007669"/>
    <property type="project" value="RHEA"/>
</dbReference>
<dbReference type="PANTHER" id="PTHR43435">
    <property type="entry name" value="RIBULOKINASE"/>
    <property type="match status" value="1"/>
</dbReference>
<comment type="similarity">
    <text evidence="7 9">Belongs to the ribulokinase family.</text>
</comment>
<keyword evidence="1 7" id="KW-0808">Transferase</keyword>
<dbReference type="OrthoDB" id="9805576at2"/>
<comment type="pathway">
    <text evidence="7 9">Carbohydrate degradation; L-arabinose degradation via L-ribulose; D-xylulose 5-phosphate from L-arabinose (bacterial route): step 2/3.</text>
</comment>
<dbReference type="GO" id="GO:0005737">
    <property type="term" value="C:cytoplasm"/>
    <property type="evidence" value="ECO:0007669"/>
    <property type="project" value="TreeGrafter"/>
</dbReference>
<keyword evidence="2 7" id="KW-0547">Nucleotide-binding</keyword>
<dbReference type="UniPathway" id="UPA00145">
    <property type="reaction ID" value="UER00566"/>
</dbReference>
<feature type="domain" description="Carbohydrate kinase FGGY C-terminal" evidence="11">
    <location>
        <begin position="290"/>
        <end position="488"/>
    </location>
</feature>
<dbReference type="Proteomes" id="UP000316330">
    <property type="component" value="Unassembled WGS sequence"/>
</dbReference>
<name>A0A559JMQ2_9BACL</name>
<keyword evidence="4 7" id="KW-0067">ATP-binding</keyword>
<proteinExistence type="inferred from homology"/>
<comment type="catalytic activity">
    <reaction evidence="7 9">
        <text>L-ribulose + ATP = L-ribulose 5-phosphate + ADP + H(+)</text>
        <dbReference type="Rhea" id="RHEA:22072"/>
        <dbReference type="ChEBI" id="CHEBI:15378"/>
        <dbReference type="ChEBI" id="CHEBI:16880"/>
        <dbReference type="ChEBI" id="CHEBI:30616"/>
        <dbReference type="ChEBI" id="CHEBI:58226"/>
        <dbReference type="ChEBI" id="CHEBI:456216"/>
        <dbReference type="EC" id="2.7.1.16"/>
    </reaction>
</comment>